<accession>A0A917WQD0</accession>
<feature type="transmembrane region" description="Helical" evidence="1">
    <location>
        <begin position="178"/>
        <end position="200"/>
    </location>
</feature>
<organism evidence="2 3">
    <name type="scientific">Micromonospora sonchi</name>
    <dbReference type="NCBI Taxonomy" id="1763543"/>
    <lineage>
        <taxon>Bacteria</taxon>
        <taxon>Bacillati</taxon>
        <taxon>Actinomycetota</taxon>
        <taxon>Actinomycetes</taxon>
        <taxon>Micromonosporales</taxon>
        <taxon>Micromonosporaceae</taxon>
        <taxon>Micromonospora</taxon>
    </lineage>
</organism>
<name>A0A917WQD0_9ACTN</name>
<keyword evidence="1" id="KW-1133">Transmembrane helix</keyword>
<feature type="transmembrane region" description="Helical" evidence="1">
    <location>
        <begin position="288"/>
        <end position="312"/>
    </location>
</feature>
<gene>
    <name evidence="2" type="ORF">GCM10011608_02350</name>
</gene>
<reference evidence="2" key="2">
    <citation type="submission" date="2020-09" db="EMBL/GenBank/DDBJ databases">
        <authorList>
            <person name="Sun Q."/>
            <person name="Zhou Y."/>
        </authorList>
    </citation>
    <scope>NUCLEOTIDE SEQUENCE</scope>
    <source>
        <strain evidence="2">CGMCC 4.7312</strain>
    </source>
</reference>
<keyword evidence="1" id="KW-0812">Transmembrane</keyword>
<evidence type="ECO:0000313" key="3">
    <source>
        <dbReference type="Proteomes" id="UP000608890"/>
    </source>
</evidence>
<sequence length="336" mass="33997">MKTHSARLPLVVGCATVAAMLPYLAIKTAWLAGSDVGLTDPGLMRETPFVVGNLITAGMEVAGAALAVTLVHRWGRRIPAWLVLFPMWVASGLLAPAMVAAPLAYLAESLTGAAAAGGTDTGAAPDGLQGWVYGVVYGGFILQGTGLAVAFALHVRARWGALLGSSVGSRRPGATHHVQVMATVAVGGLTALVMAVRLYWAAGGEAGLPAALGASPTQQVVHASSATLALAGLLGLAVLVSRRARGLRLWGPLAAAWVGAGSMFCSAAYQLVILLAPESPFEASGGGGFGLLLVTQMIGGTVAAVTVAFHLAEAAPVAYPEHRGHRRPQPALSAVG</sequence>
<dbReference type="EMBL" id="BMNB01000001">
    <property type="protein sequence ID" value="GGM21208.1"/>
    <property type="molecule type" value="Genomic_DNA"/>
</dbReference>
<evidence type="ECO:0000313" key="2">
    <source>
        <dbReference type="EMBL" id="GGM21208.1"/>
    </source>
</evidence>
<comment type="caution">
    <text evidence="2">The sequence shown here is derived from an EMBL/GenBank/DDBJ whole genome shotgun (WGS) entry which is preliminary data.</text>
</comment>
<feature type="transmembrane region" description="Helical" evidence="1">
    <location>
        <begin position="220"/>
        <end position="241"/>
    </location>
</feature>
<feature type="transmembrane region" description="Helical" evidence="1">
    <location>
        <begin position="253"/>
        <end position="276"/>
    </location>
</feature>
<protein>
    <submittedName>
        <fullName evidence="2">Uncharacterized protein</fullName>
    </submittedName>
</protein>
<feature type="transmembrane region" description="Helical" evidence="1">
    <location>
        <begin position="50"/>
        <end position="71"/>
    </location>
</feature>
<feature type="transmembrane region" description="Helical" evidence="1">
    <location>
        <begin position="78"/>
        <end position="101"/>
    </location>
</feature>
<dbReference type="RefSeq" id="WP_189040322.1">
    <property type="nucleotide sequence ID" value="NZ_BMNB01000001.1"/>
</dbReference>
<feature type="transmembrane region" description="Helical" evidence="1">
    <location>
        <begin position="7"/>
        <end position="30"/>
    </location>
</feature>
<evidence type="ECO:0000256" key="1">
    <source>
        <dbReference type="SAM" id="Phobius"/>
    </source>
</evidence>
<feature type="transmembrane region" description="Helical" evidence="1">
    <location>
        <begin position="135"/>
        <end position="157"/>
    </location>
</feature>
<keyword evidence="1" id="KW-0472">Membrane</keyword>
<dbReference type="AlphaFoldDB" id="A0A917WQD0"/>
<dbReference type="Proteomes" id="UP000608890">
    <property type="component" value="Unassembled WGS sequence"/>
</dbReference>
<reference evidence="2" key="1">
    <citation type="journal article" date="2014" name="Int. J. Syst. Evol. Microbiol.">
        <title>Complete genome sequence of Corynebacterium casei LMG S-19264T (=DSM 44701T), isolated from a smear-ripened cheese.</title>
        <authorList>
            <consortium name="US DOE Joint Genome Institute (JGI-PGF)"/>
            <person name="Walter F."/>
            <person name="Albersmeier A."/>
            <person name="Kalinowski J."/>
            <person name="Ruckert C."/>
        </authorList>
    </citation>
    <scope>NUCLEOTIDE SEQUENCE</scope>
    <source>
        <strain evidence="2">CGMCC 4.7312</strain>
    </source>
</reference>
<proteinExistence type="predicted"/>
<keyword evidence="3" id="KW-1185">Reference proteome</keyword>